<protein>
    <recommendedName>
        <fullName evidence="4">DUF4124 domain-containing protein</fullName>
    </recommendedName>
</protein>
<dbReference type="AlphaFoldDB" id="A0A081NGX0"/>
<name>A0A081NGX0_9GAMM</name>
<evidence type="ECO:0000313" key="2">
    <source>
        <dbReference type="EMBL" id="KEQ17693.1"/>
    </source>
</evidence>
<accession>A0A081NGX0</accession>
<sequence>MKLLITFFHEHAAASGLPETSISRTTGLFDKLYLRFIAACLAAMTFSAPVMAQNLYRYLNDQGNLVIATRLPSDQIDKGYEMIDKHGRVIKIISPKLDAEQQAALVQEEARLESLQSRRERDIELMRLYSSPEEARSALQRKVSEMQIQIELLEGTSLRLKNTLNNKRQVEEGLKNNGKAIPVTLSEEITVKTDRLNLNEQRISHLKEDLEKVRTEFHANIQRLEDLLRQKHLQEGVVQQPHINENLLSGDWQTRNSFWLDWSLSPDGTFKSRQRVASTGKFVEKTGTWTLDSTQLIFLVKQKFTTDSLGKIKKRRVSEEIQSRILEADTRSIVVMLEGSSVTLTRP</sequence>
<dbReference type="eggNOG" id="COG2433">
    <property type="taxonomic scope" value="Bacteria"/>
</dbReference>
<feature type="coiled-coil region" evidence="1">
    <location>
        <begin position="196"/>
        <end position="227"/>
    </location>
</feature>
<organism evidence="2 3">
    <name type="scientific">Endozoicomonas numazuensis</name>
    <dbReference type="NCBI Taxonomy" id="1137799"/>
    <lineage>
        <taxon>Bacteria</taxon>
        <taxon>Pseudomonadati</taxon>
        <taxon>Pseudomonadota</taxon>
        <taxon>Gammaproteobacteria</taxon>
        <taxon>Oceanospirillales</taxon>
        <taxon>Endozoicomonadaceae</taxon>
        <taxon>Endozoicomonas</taxon>
    </lineage>
</organism>
<feature type="coiled-coil region" evidence="1">
    <location>
        <begin position="98"/>
        <end position="156"/>
    </location>
</feature>
<dbReference type="OrthoDB" id="6080407at2"/>
<dbReference type="RefSeq" id="WP_034834524.1">
    <property type="nucleotide sequence ID" value="NZ_JOKH01000002.1"/>
</dbReference>
<reference evidence="2 3" key="1">
    <citation type="submission" date="2014-06" db="EMBL/GenBank/DDBJ databases">
        <title>Whole Genome Sequences of Three Symbiotic Endozoicomonas Bacteria.</title>
        <authorList>
            <person name="Neave M.J."/>
            <person name="Apprill A."/>
            <person name="Voolstra C.R."/>
        </authorList>
    </citation>
    <scope>NUCLEOTIDE SEQUENCE [LARGE SCALE GENOMIC DNA]</scope>
    <source>
        <strain evidence="2 3">DSM 25634</strain>
    </source>
</reference>
<evidence type="ECO:0008006" key="4">
    <source>
        <dbReference type="Google" id="ProtNLM"/>
    </source>
</evidence>
<keyword evidence="1" id="KW-0175">Coiled coil</keyword>
<gene>
    <name evidence="2" type="ORF">GZ78_08340</name>
</gene>
<keyword evidence="3" id="KW-1185">Reference proteome</keyword>
<dbReference type="STRING" id="1137799.GZ78_08340"/>
<dbReference type="EMBL" id="JOKH01000002">
    <property type="protein sequence ID" value="KEQ17693.1"/>
    <property type="molecule type" value="Genomic_DNA"/>
</dbReference>
<evidence type="ECO:0000313" key="3">
    <source>
        <dbReference type="Proteomes" id="UP000028073"/>
    </source>
</evidence>
<evidence type="ECO:0000256" key="1">
    <source>
        <dbReference type="SAM" id="Coils"/>
    </source>
</evidence>
<dbReference type="Proteomes" id="UP000028073">
    <property type="component" value="Unassembled WGS sequence"/>
</dbReference>
<proteinExistence type="predicted"/>
<comment type="caution">
    <text evidence="2">The sequence shown here is derived from an EMBL/GenBank/DDBJ whole genome shotgun (WGS) entry which is preliminary data.</text>
</comment>